<keyword evidence="4" id="KW-1185">Reference proteome</keyword>
<accession>A0ABR4EEM3</accession>
<feature type="domain" description="DUF8035" evidence="2">
    <location>
        <begin position="633"/>
        <end position="685"/>
    </location>
</feature>
<dbReference type="Proteomes" id="UP001600888">
    <property type="component" value="Unassembled WGS sequence"/>
</dbReference>
<feature type="compositionally biased region" description="Polar residues" evidence="1">
    <location>
        <begin position="516"/>
        <end position="526"/>
    </location>
</feature>
<evidence type="ECO:0000259" key="2">
    <source>
        <dbReference type="Pfam" id="PF26118"/>
    </source>
</evidence>
<feature type="compositionally biased region" description="Basic residues" evidence="1">
    <location>
        <begin position="17"/>
        <end position="26"/>
    </location>
</feature>
<comment type="caution">
    <text evidence="3">The sequence shown here is derived from an EMBL/GenBank/DDBJ whole genome shotgun (WGS) entry which is preliminary data.</text>
</comment>
<feature type="compositionally biased region" description="Pro residues" evidence="1">
    <location>
        <begin position="529"/>
        <end position="540"/>
    </location>
</feature>
<name>A0ABR4EEM3_9PEZI</name>
<dbReference type="PANTHER" id="PTHR42081:SF2">
    <property type="entry name" value="NIPPED-B-LIKE PROTEIN B"/>
    <property type="match status" value="1"/>
</dbReference>
<dbReference type="Pfam" id="PF26118">
    <property type="entry name" value="DUF8035"/>
    <property type="match status" value="1"/>
</dbReference>
<feature type="compositionally biased region" description="Acidic residues" evidence="1">
    <location>
        <begin position="722"/>
        <end position="738"/>
    </location>
</feature>
<feature type="region of interest" description="Disordered" evidence="1">
    <location>
        <begin position="172"/>
        <end position="198"/>
    </location>
</feature>
<feature type="compositionally biased region" description="Low complexity" evidence="1">
    <location>
        <begin position="541"/>
        <end position="556"/>
    </location>
</feature>
<feature type="region of interest" description="Disordered" evidence="1">
    <location>
        <begin position="683"/>
        <end position="941"/>
    </location>
</feature>
<feature type="region of interest" description="Disordered" evidence="1">
    <location>
        <begin position="1"/>
        <end position="72"/>
    </location>
</feature>
<dbReference type="PANTHER" id="PTHR42081">
    <property type="entry name" value="ZINC FINGER PROTEIN DHHC DOMAIN CONTAINING PROTEIN"/>
    <property type="match status" value="1"/>
</dbReference>
<sequence>MFVHPHLSTTQGALFHSTKRPRRHTAHTPNAERSPQNARFDQQHHHHYPTARATVPAPELASSLPRTAPRSGNYYDMPVDSTSISYISSVAATARNLYRRAKTSGPEFAEIATGVRPLHSVLKHLRAEAEDPDSLLNSDGYESSVYARQLTPIVEDTDFTLKQLDTILEKYGSYPSDGESPDSGRRERANSSAKRMEDRERDMVALIRTKLANQKTNIDIFLDTVQLHNPTRQHKPVDLEHADGQQMDKIKDKVDVVAARLFQRRARASASGDAAQESEDQMWQQFWAELVKEGFSSDVLRKHKEVLRAYIRELDSNGYLDDKPPSVRGLLDQQLPQGRRNGAYAAQQYAPYPETPASGARQPQQYGSSPLPPPVEITPASYPSNPHGETMSPKEMVSPSMDNEKFMPSVKLERRQPEQWPNYAEGRSPTKPGYNPYMPQSQQGGPPPPPPTSMPMQTSYERYSSDSCSDSGSTDSQQLALISTQDLMALDRNEADNLSARMGGLGLSPALLPTNYGVSPGTSPSTRYLPPPVAALPPDHPLSSSPQSQALQGAAPRYVPPLPGYGSPTASTLTPPPPYASPISQGAAPIPFPSSAPPSSAPGFPPPPTSAPRPQRYSRLAPDSVGNEIPLEAKWTRIKRSLVSTEVLTKAGVRYEARPDFVAVLGVLTKDQIADYARKSAALRAGRDRAYSDPKYRPTAYYPEEKRNTNGRRHLQHSDTTSETDSEDIIWDESDTTDSESRDRSGALTDKYIPREHRRRRNRRASTNSTIQEEPELEDKGDRKGHRVYPIIVEKTSPAAVTQPKPILKNRNENHVRFDEDGPREVDPRELERERERKERRERRRAERERDGDRRRRDRDRDRERGDRDRERDRDRDATRERERERDRDRERDNRQHRDRDHHSSSSSHYRPRDRDATRDRAVDRDREREEARDKRRAKKRVWGETLGAVGIGGAAASLLGVLTEAASGL</sequence>
<feature type="compositionally biased region" description="Basic and acidic residues" evidence="1">
    <location>
        <begin position="685"/>
        <end position="696"/>
    </location>
</feature>
<dbReference type="EMBL" id="JBAWTH010000062">
    <property type="protein sequence ID" value="KAL2280893.1"/>
    <property type="molecule type" value="Genomic_DNA"/>
</dbReference>
<dbReference type="InterPro" id="IPR058348">
    <property type="entry name" value="DUF8035"/>
</dbReference>
<organism evidence="3 4">
    <name type="scientific">Diaporthe vaccinii</name>
    <dbReference type="NCBI Taxonomy" id="105482"/>
    <lineage>
        <taxon>Eukaryota</taxon>
        <taxon>Fungi</taxon>
        <taxon>Dikarya</taxon>
        <taxon>Ascomycota</taxon>
        <taxon>Pezizomycotina</taxon>
        <taxon>Sordariomycetes</taxon>
        <taxon>Sordariomycetidae</taxon>
        <taxon>Diaporthales</taxon>
        <taxon>Diaporthaceae</taxon>
        <taxon>Diaporthe</taxon>
        <taxon>Diaporthe eres species complex</taxon>
    </lineage>
</organism>
<feature type="compositionally biased region" description="Polar residues" evidence="1">
    <location>
        <begin position="27"/>
        <end position="40"/>
    </location>
</feature>
<protein>
    <recommendedName>
        <fullName evidence="2">DUF8035 domain-containing protein</fullName>
    </recommendedName>
</protein>
<proteinExistence type="predicted"/>
<feature type="compositionally biased region" description="Basic and acidic residues" evidence="1">
    <location>
        <begin position="810"/>
        <end position="904"/>
    </location>
</feature>
<feature type="compositionally biased region" description="Low complexity" evidence="1">
    <location>
        <begin position="454"/>
        <end position="476"/>
    </location>
</feature>
<feature type="compositionally biased region" description="Basic and acidic residues" evidence="1">
    <location>
        <begin position="911"/>
        <end position="934"/>
    </location>
</feature>
<feature type="region of interest" description="Disordered" evidence="1">
    <location>
        <begin position="353"/>
        <end position="480"/>
    </location>
</feature>
<evidence type="ECO:0000313" key="4">
    <source>
        <dbReference type="Proteomes" id="UP001600888"/>
    </source>
</evidence>
<reference evidence="3 4" key="1">
    <citation type="submission" date="2024-03" db="EMBL/GenBank/DDBJ databases">
        <title>A high-quality draft genome sequence of Diaporthe vaccinii, a causative agent of upright dieback and viscid rot disease in cranberry plants.</title>
        <authorList>
            <person name="Sarrasin M."/>
            <person name="Lang B.F."/>
            <person name="Burger G."/>
        </authorList>
    </citation>
    <scope>NUCLEOTIDE SEQUENCE [LARGE SCALE GENOMIC DNA]</scope>
    <source>
        <strain evidence="3 4">IS7</strain>
    </source>
</reference>
<feature type="compositionally biased region" description="Basic and acidic residues" evidence="1">
    <location>
        <begin position="182"/>
        <end position="198"/>
    </location>
</feature>
<gene>
    <name evidence="3" type="ORF">FJTKL_12204</name>
</gene>
<evidence type="ECO:0000313" key="3">
    <source>
        <dbReference type="EMBL" id="KAL2280893.1"/>
    </source>
</evidence>
<evidence type="ECO:0000256" key="1">
    <source>
        <dbReference type="SAM" id="MobiDB-lite"/>
    </source>
</evidence>
<feature type="compositionally biased region" description="Pro residues" evidence="1">
    <location>
        <begin position="590"/>
        <end position="611"/>
    </location>
</feature>
<feature type="region of interest" description="Disordered" evidence="1">
    <location>
        <begin position="515"/>
        <end position="625"/>
    </location>
</feature>